<dbReference type="AlphaFoldDB" id="A0A1M6KVY9"/>
<dbReference type="EMBL" id="FRAH01000004">
    <property type="protein sequence ID" value="SHJ63178.1"/>
    <property type="molecule type" value="Genomic_DNA"/>
</dbReference>
<dbReference type="SUPFAM" id="SSF55729">
    <property type="entry name" value="Acyl-CoA N-acyltransferases (Nat)"/>
    <property type="match status" value="1"/>
</dbReference>
<dbReference type="InterPro" id="IPR016181">
    <property type="entry name" value="Acyl_CoA_acyltransferase"/>
</dbReference>
<dbReference type="OrthoDB" id="9792929at2"/>
<dbReference type="PROSITE" id="PS51186">
    <property type="entry name" value="GNAT"/>
    <property type="match status" value="1"/>
</dbReference>
<evidence type="ECO:0000313" key="3">
    <source>
        <dbReference type="Proteomes" id="UP000183975"/>
    </source>
</evidence>
<evidence type="ECO:0000259" key="1">
    <source>
        <dbReference type="PROSITE" id="PS51186"/>
    </source>
</evidence>
<keyword evidence="3" id="KW-1185">Reference proteome</keyword>
<dbReference type="Proteomes" id="UP000183975">
    <property type="component" value="Unassembled WGS sequence"/>
</dbReference>
<sequence>MVRKGKAEDCRGIYELICDMEEKELPWDAFSQMYGEMLADSRHVFLVWEEETQVKGVLHLRMERQLHHAALVAEIMEFAVDKNARSNGIGGEMLTYASDLAKEAGCVQIEVACNQLRKNTHRFYLREGMQNFHYKFSKSLTGEDTTENVLGR</sequence>
<evidence type="ECO:0000313" key="2">
    <source>
        <dbReference type="EMBL" id="SHJ63178.1"/>
    </source>
</evidence>
<protein>
    <submittedName>
        <fullName evidence="2">PhnO protein</fullName>
    </submittedName>
</protein>
<gene>
    <name evidence="2" type="ORF">SAMN02745138_00202</name>
</gene>
<dbReference type="CDD" id="cd04301">
    <property type="entry name" value="NAT_SF"/>
    <property type="match status" value="1"/>
</dbReference>
<reference evidence="2 3" key="1">
    <citation type="submission" date="2016-11" db="EMBL/GenBank/DDBJ databases">
        <authorList>
            <person name="Jaros S."/>
            <person name="Januszkiewicz K."/>
            <person name="Wedrychowicz H."/>
        </authorList>
    </citation>
    <scope>NUCLEOTIDE SEQUENCE [LARGE SCALE GENOMIC DNA]</scope>
    <source>
        <strain evidence="2 3">DSM 14214</strain>
    </source>
</reference>
<name>A0A1M6KVY9_9FIRM</name>
<dbReference type="InterPro" id="IPR000182">
    <property type="entry name" value="GNAT_dom"/>
</dbReference>
<proteinExistence type="predicted"/>
<dbReference type="RefSeq" id="WP_072848136.1">
    <property type="nucleotide sequence ID" value="NZ_FRAH01000004.1"/>
</dbReference>
<dbReference type="Pfam" id="PF00583">
    <property type="entry name" value="Acetyltransf_1"/>
    <property type="match status" value="1"/>
</dbReference>
<dbReference type="GO" id="GO:0016747">
    <property type="term" value="F:acyltransferase activity, transferring groups other than amino-acyl groups"/>
    <property type="evidence" value="ECO:0007669"/>
    <property type="project" value="InterPro"/>
</dbReference>
<dbReference type="Gene3D" id="3.40.630.30">
    <property type="match status" value="1"/>
</dbReference>
<organism evidence="2 3">
    <name type="scientific">Anaerotignum lactatifermentans DSM 14214</name>
    <dbReference type="NCBI Taxonomy" id="1121323"/>
    <lineage>
        <taxon>Bacteria</taxon>
        <taxon>Bacillati</taxon>
        <taxon>Bacillota</taxon>
        <taxon>Clostridia</taxon>
        <taxon>Lachnospirales</taxon>
        <taxon>Anaerotignaceae</taxon>
        <taxon>Anaerotignum</taxon>
    </lineage>
</organism>
<feature type="domain" description="N-acetyltransferase" evidence="1">
    <location>
        <begin position="1"/>
        <end position="152"/>
    </location>
</feature>
<accession>A0A1M6KVY9</accession>